<dbReference type="Gene3D" id="3.40.50.1820">
    <property type="entry name" value="alpha/beta hydrolase"/>
    <property type="match status" value="1"/>
</dbReference>
<dbReference type="GO" id="GO:0003990">
    <property type="term" value="F:acetylcholinesterase activity"/>
    <property type="evidence" value="ECO:0007669"/>
    <property type="project" value="TreeGrafter"/>
</dbReference>
<comment type="caution">
    <text evidence="7">The sequence shown here is derived from an EMBL/GenBank/DDBJ whole genome shotgun (WGS) entry which is preliminary data.</text>
</comment>
<sequence>MDPKLTEIPLTNDEMSEDCLFLDVTVPHPRPEKAPVVFGIHGGGFTIGAGNMPYASFRPTVAYGNAIVVTMNYRLGVFGFLTTADDLIPANLGLKDQQLALKWVNENIAAFGGDPEMVTLAGISAGAGAVGLHMLSPGSNGLFRNGIMQSGSPFDMNEIISASVEAKRKEVKAFAKLLGCSPEDTQDDVKLLNCLLVAPAEEVLDKINHVGAELGNPRLLPPIPIIDGDFLPDHPVTLVEEGKVYGESAIMGTSGDEGTVFLHSLNLDKEVRPVVNSTTFGTAISVLYGEYIDPALYDLIKLIYAPDHSVLLDENRDDFFHEASQFLGDRTFMCSQSQFARGLSTSMNVYRHTMTYVPSKNVMDIKWAGAGHGDDCQYVWGFVFEEEDRNLFKDEEKELSRKAMNYYANFLRTGDPNAPKVVEDSSLPVWPKFTKGEELFKDFTPALNNVHMKRSECYFKEHVLPPLNEAFKELQELRQKNDEKSKWSEEGQCEGESCHQDQPPVENKP</sequence>
<gene>
    <name evidence="7" type="ORF">BSL78_09193</name>
</gene>
<keyword evidence="8" id="KW-1185">Reference proteome</keyword>
<evidence type="ECO:0000256" key="1">
    <source>
        <dbReference type="ARBA" id="ARBA00005964"/>
    </source>
</evidence>
<name>A0A2G8L0Y5_STIJA</name>
<dbReference type="Proteomes" id="UP000230750">
    <property type="component" value="Unassembled WGS sequence"/>
</dbReference>
<evidence type="ECO:0000256" key="2">
    <source>
        <dbReference type="ARBA" id="ARBA00022487"/>
    </source>
</evidence>
<keyword evidence="3 4" id="KW-0378">Hydrolase</keyword>
<dbReference type="InterPro" id="IPR050654">
    <property type="entry name" value="AChE-related_enzymes"/>
</dbReference>
<proteinExistence type="inferred from homology"/>
<dbReference type="EMBL" id="MRZV01000270">
    <property type="protein sequence ID" value="PIK53875.1"/>
    <property type="molecule type" value="Genomic_DNA"/>
</dbReference>
<dbReference type="PANTHER" id="PTHR43918:SF4">
    <property type="entry name" value="CARBOXYLIC ESTER HYDROLASE"/>
    <property type="match status" value="1"/>
</dbReference>
<evidence type="ECO:0000256" key="3">
    <source>
        <dbReference type="ARBA" id="ARBA00022801"/>
    </source>
</evidence>
<dbReference type="GO" id="GO:0005615">
    <property type="term" value="C:extracellular space"/>
    <property type="evidence" value="ECO:0007669"/>
    <property type="project" value="TreeGrafter"/>
</dbReference>
<evidence type="ECO:0000259" key="6">
    <source>
        <dbReference type="Pfam" id="PF00135"/>
    </source>
</evidence>
<dbReference type="InterPro" id="IPR002018">
    <property type="entry name" value="CarbesteraseB"/>
</dbReference>
<dbReference type="GO" id="GO:0019695">
    <property type="term" value="P:choline metabolic process"/>
    <property type="evidence" value="ECO:0007669"/>
    <property type="project" value="TreeGrafter"/>
</dbReference>
<dbReference type="InterPro" id="IPR019826">
    <property type="entry name" value="Carboxylesterase_B_AS"/>
</dbReference>
<feature type="compositionally biased region" description="Basic and acidic residues" evidence="5">
    <location>
        <begin position="478"/>
        <end position="489"/>
    </location>
</feature>
<evidence type="ECO:0000313" key="8">
    <source>
        <dbReference type="Proteomes" id="UP000230750"/>
    </source>
</evidence>
<organism evidence="7 8">
    <name type="scientific">Stichopus japonicus</name>
    <name type="common">Sea cucumber</name>
    <dbReference type="NCBI Taxonomy" id="307972"/>
    <lineage>
        <taxon>Eukaryota</taxon>
        <taxon>Metazoa</taxon>
        <taxon>Echinodermata</taxon>
        <taxon>Eleutherozoa</taxon>
        <taxon>Echinozoa</taxon>
        <taxon>Holothuroidea</taxon>
        <taxon>Aspidochirotacea</taxon>
        <taxon>Aspidochirotida</taxon>
        <taxon>Stichopodidae</taxon>
        <taxon>Apostichopus</taxon>
    </lineage>
</organism>
<keyword evidence="2" id="KW-0719">Serine esterase</keyword>
<comment type="similarity">
    <text evidence="1 4">Belongs to the type-B carboxylesterase/lipase family.</text>
</comment>
<dbReference type="PROSITE" id="PS00122">
    <property type="entry name" value="CARBOXYLESTERASE_B_1"/>
    <property type="match status" value="1"/>
</dbReference>
<dbReference type="SUPFAM" id="SSF53474">
    <property type="entry name" value="alpha/beta-Hydrolases"/>
    <property type="match status" value="1"/>
</dbReference>
<dbReference type="PANTHER" id="PTHR43918">
    <property type="entry name" value="ACETYLCHOLINESTERASE"/>
    <property type="match status" value="1"/>
</dbReference>
<dbReference type="Pfam" id="PF00135">
    <property type="entry name" value="COesterase"/>
    <property type="match status" value="1"/>
</dbReference>
<dbReference type="GO" id="GO:0005886">
    <property type="term" value="C:plasma membrane"/>
    <property type="evidence" value="ECO:0007669"/>
    <property type="project" value="TreeGrafter"/>
</dbReference>
<dbReference type="OrthoDB" id="6846267at2759"/>
<feature type="domain" description="Carboxylesterase type B" evidence="6">
    <location>
        <begin position="12"/>
        <end position="454"/>
    </location>
</feature>
<accession>A0A2G8L0Y5</accession>
<dbReference type="STRING" id="307972.A0A2G8L0Y5"/>
<evidence type="ECO:0000256" key="4">
    <source>
        <dbReference type="RuleBase" id="RU361235"/>
    </source>
</evidence>
<feature type="region of interest" description="Disordered" evidence="5">
    <location>
        <begin position="478"/>
        <end position="509"/>
    </location>
</feature>
<protein>
    <recommendedName>
        <fullName evidence="4">Carboxylic ester hydrolase</fullName>
        <ecNumber evidence="4">3.1.1.-</ecNumber>
    </recommendedName>
</protein>
<dbReference type="GO" id="GO:0006581">
    <property type="term" value="P:acetylcholine catabolic process"/>
    <property type="evidence" value="ECO:0007669"/>
    <property type="project" value="TreeGrafter"/>
</dbReference>
<reference evidence="7 8" key="1">
    <citation type="journal article" date="2017" name="PLoS Biol.">
        <title>The sea cucumber genome provides insights into morphological evolution and visceral regeneration.</title>
        <authorList>
            <person name="Zhang X."/>
            <person name="Sun L."/>
            <person name="Yuan J."/>
            <person name="Sun Y."/>
            <person name="Gao Y."/>
            <person name="Zhang L."/>
            <person name="Li S."/>
            <person name="Dai H."/>
            <person name="Hamel J.F."/>
            <person name="Liu C."/>
            <person name="Yu Y."/>
            <person name="Liu S."/>
            <person name="Lin W."/>
            <person name="Guo K."/>
            <person name="Jin S."/>
            <person name="Xu P."/>
            <person name="Storey K.B."/>
            <person name="Huan P."/>
            <person name="Zhang T."/>
            <person name="Zhou Y."/>
            <person name="Zhang J."/>
            <person name="Lin C."/>
            <person name="Li X."/>
            <person name="Xing L."/>
            <person name="Huo D."/>
            <person name="Sun M."/>
            <person name="Wang L."/>
            <person name="Mercier A."/>
            <person name="Li F."/>
            <person name="Yang H."/>
            <person name="Xiang J."/>
        </authorList>
    </citation>
    <scope>NUCLEOTIDE SEQUENCE [LARGE SCALE GENOMIC DNA]</scope>
    <source>
        <strain evidence="7">Shaxun</strain>
        <tissue evidence="7">Muscle</tissue>
    </source>
</reference>
<evidence type="ECO:0000313" key="7">
    <source>
        <dbReference type="EMBL" id="PIK53875.1"/>
    </source>
</evidence>
<dbReference type="EC" id="3.1.1.-" evidence="4"/>
<dbReference type="InterPro" id="IPR029058">
    <property type="entry name" value="AB_hydrolase_fold"/>
</dbReference>
<dbReference type="AlphaFoldDB" id="A0A2G8L0Y5"/>
<evidence type="ECO:0000256" key="5">
    <source>
        <dbReference type="SAM" id="MobiDB-lite"/>
    </source>
</evidence>